<feature type="signal peptide" evidence="1">
    <location>
        <begin position="1"/>
        <end position="24"/>
    </location>
</feature>
<dbReference type="EMBL" id="PUHZ01000014">
    <property type="protein sequence ID" value="PQO45623.1"/>
    <property type="molecule type" value="Genomic_DNA"/>
</dbReference>
<dbReference type="RefSeq" id="WP_105336114.1">
    <property type="nucleotide sequence ID" value="NZ_PUHZ01000014.1"/>
</dbReference>
<proteinExistence type="predicted"/>
<dbReference type="AlphaFoldDB" id="A0A2S8GMG3"/>
<protein>
    <submittedName>
        <fullName evidence="2">Uncharacterized protein</fullName>
    </submittedName>
</protein>
<organism evidence="2 3">
    <name type="scientific">Blastopirellula marina</name>
    <dbReference type="NCBI Taxonomy" id="124"/>
    <lineage>
        <taxon>Bacteria</taxon>
        <taxon>Pseudomonadati</taxon>
        <taxon>Planctomycetota</taxon>
        <taxon>Planctomycetia</taxon>
        <taxon>Pirellulales</taxon>
        <taxon>Pirellulaceae</taxon>
        <taxon>Blastopirellula</taxon>
    </lineage>
</organism>
<evidence type="ECO:0000313" key="3">
    <source>
        <dbReference type="Proteomes" id="UP000237819"/>
    </source>
</evidence>
<dbReference type="Gene3D" id="2.130.10.10">
    <property type="entry name" value="YVTN repeat-like/Quinoprotein amine dehydrogenase"/>
    <property type="match status" value="1"/>
</dbReference>
<keyword evidence="1" id="KW-0732">Signal</keyword>
<dbReference type="InterPro" id="IPR011044">
    <property type="entry name" value="Quino_amine_DH_bsu"/>
</dbReference>
<sequence>MSGKHYLPTVIFASLLLLATSAQADISDSPWGDAADFVAPANSDSQITYGPPGCPIVVVNRDAWHVKSKRIVQTLPADVEIGKTRCLSSNGRYFAAYNGEWHDRGKSVNVWDLVSGEKVAEIPGSQQRVYTVLQMMRNRYLIAANDSDASCLVWDVEENRKVRELPTRVGRIAQGQLSVSPDGQFLALVEGDKVPVMKLAESRYLGSLVSPFQDPTDTRYRANLNADNIKDMAFSPDGKEIAAIYQTTDKQRLIVWDGVGQIQFDIPVNIYWGRLNSQSLTWLPNKKGWIVDGNVIHRDSKKIVTQVKRDRYAEDKIGALDEYYMIGRFGQAADSISVIGIPWEEIERSIGAMTSAENPIIGPGIQVSIMVYMRGQTGPSIETARAAIGDALVARLAEDQMTFAPDQEAYFRFNAEPASVDHPFGILKLELLVKGSDTPIWSHEFAETDSKSFLKGLDSGSISETAVVQLKREINLLQIPYFIPRTADFIPLPMVIQ</sequence>
<dbReference type="Proteomes" id="UP000237819">
    <property type="component" value="Unassembled WGS sequence"/>
</dbReference>
<dbReference type="OrthoDB" id="208165at2"/>
<feature type="chain" id="PRO_5015522543" evidence="1">
    <location>
        <begin position="25"/>
        <end position="497"/>
    </location>
</feature>
<gene>
    <name evidence="2" type="ORF">C5Y93_14395</name>
</gene>
<name>A0A2S8GMG3_9BACT</name>
<dbReference type="SUPFAM" id="SSF50969">
    <property type="entry name" value="YVTN repeat-like/Quinoprotein amine dehydrogenase"/>
    <property type="match status" value="1"/>
</dbReference>
<accession>A0A2S8GMG3</accession>
<dbReference type="InterPro" id="IPR015943">
    <property type="entry name" value="WD40/YVTN_repeat-like_dom_sf"/>
</dbReference>
<comment type="caution">
    <text evidence="2">The sequence shown here is derived from an EMBL/GenBank/DDBJ whole genome shotgun (WGS) entry which is preliminary data.</text>
</comment>
<reference evidence="2 3" key="1">
    <citation type="submission" date="2018-02" db="EMBL/GenBank/DDBJ databases">
        <title>Comparative genomes isolates from brazilian mangrove.</title>
        <authorList>
            <person name="Araujo J.E."/>
            <person name="Taketani R.G."/>
            <person name="Silva M.C.P."/>
            <person name="Loureco M.V."/>
            <person name="Andreote F.D."/>
        </authorList>
    </citation>
    <scope>NUCLEOTIDE SEQUENCE [LARGE SCALE GENOMIC DNA]</scope>
    <source>
        <strain evidence="2 3">Nap-Phe MGV</strain>
    </source>
</reference>
<evidence type="ECO:0000313" key="2">
    <source>
        <dbReference type="EMBL" id="PQO45623.1"/>
    </source>
</evidence>
<evidence type="ECO:0000256" key="1">
    <source>
        <dbReference type="SAM" id="SignalP"/>
    </source>
</evidence>